<dbReference type="GO" id="GO:0003700">
    <property type="term" value="F:DNA-binding transcription factor activity"/>
    <property type="evidence" value="ECO:0007669"/>
    <property type="project" value="InterPro"/>
</dbReference>
<dbReference type="PROSITE" id="PS01361">
    <property type="entry name" value="ZF_DOF_1"/>
    <property type="match status" value="1"/>
</dbReference>
<evidence type="ECO:0000256" key="3">
    <source>
        <dbReference type="ARBA" id="ARBA00022833"/>
    </source>
</evidence>
<name>A0A9D4UM24_ADICA</name>
<keyword evidence="1" id="KW-0479">Metal-binding</keyword>
<keyword evidence="11" id="KW-1185">Reference proteome</keyword>
<dbReference type="AlphaFoldDB" id="A0A9D4UM24"/>
<dbReference type="InterPro" id="IPR045174">
    <property type="entry name" value="Dof"/>
</dbReference>
<dbReference type="PANTHER" id="PTHR31992:SF141">
    <property type="entry name" value="DOF ZINC FINGER PROTEIN DOF1.4"/>
    <property type="match status" value="1"/>
</dbReference>
<dbReference type="GO" id="GO:0008270">
    <property type="term" value="F:zinc ion binding"/>
    <property type="evidence" value="ECO:0007669"/>
    <property type="project" value="UniProtKB-KW"/>
</dbReference>
<evidence type="ECO:0000256" key="7">
    <source>
        <dbReference type="ARBA" id="ARBA00023242"/>
    </source>
</evidence>
<organism evidence="10 11">
    <name type="scientific">Adiantum capillus-veneris</name>
    <name type="common">Maidenhair fern</name>
    <dbReference type="NCBI Taxonomy" id="13818"/>
    <lineage>
        <taxon>Eukaryota</taxon>
        <taxon>Viridiplantae</taxon>
        <taxon>Streptophyta</taxon>
        <taxon>Embryophyta</taxon>
        <taxon>Tracheophyta</taxon>
        <taxon>Polypodiopsida</taxon>
        <taxon>Polypodiidae</taxon>
        <taxon>Polypodiales</taxon>
        <taxon>Pteridineae</taxon>
        <taxon>Pteridaceae</taxon>
        <taxon>Vittarioideae</taxon>
        <taxon>Adiantum</taxon>
    </lineage>
</organism>
<keyword evidence="5" id="KW-0238">DNA-binding</keyword>
<feature type="compositionally biased region" description="Basic and acidic residues" evidence="8">
    <location>
        <begin position="340"/>
        <end position="349"/>
    </location>
</feature>
<dbReference type="EMBL" id="JABFUD020000014">
    <property type="protein sequence ID" value="KAI5070393.1"/>
    <property type="molecule type" value="Genomic_DNA"/>
</dbReference>
<keyword evidence="6" id="KW-0804">Transcription</keyword>
<evidence type="ECO:0000256" key="4">
    <source>
        <dbReference type="ARBA" id="ARBA00023015"/>
    </source>
</evidence>
<feature type="domain" description="Dof-type" evidence="9">
    <location>
        <begin position="111"/>
        <end position="165"/>
    </location>
</feature>
<keyword evidence="4" id="KW-0805">Transcription regulation</keyword>
<dbReference type="PANTHER" id="PTHR31992">
    <property type="entry name" value="DOF ZINC FINGER PROTEIN DOF1.4-RELATED"/>
    <property type="match status" value="1"/>
</dbReference>
<proteinExistence type="predicted"/>
<reference evidence="10" key="1">
    <citation type="submission" date="2021-01" db="EMBL/GenBank/DDBJ databases">
        <title>Adiantum capillus-veneris genome.</title>
        <authorList>
            <person name="Fang Y."/>
            <person name="Liao Q."/>
        </authorList>
    </citation>
    <scope>NUCLEOTIDE SEQUENCE</scope>
    <source>
        <strain evidence="10">H3</strain>
        <tissue evidence="10">Leaf</tissue>
    </source>
</reference>
<dbReference type="Proteomes" id="UP000886520">
    <property type="component" value="Chromosome 14"/>
</dbReference>
<evidence type="ECO:0000313" key="10">
    <source>
        <dbReference type="EMBL" id="KAI5070393.1"/>
    </source>
</evidence>
<dbReference type="GO" id="GO:0003677">
    <property type="term" value="F:DNA binding"/>
    <property type="evidence" value="ECO:0007669"/>
    <property type="project" value="UniProtKB-KW"/>
</dbReference>
<evidence type="ECO:0000256" key="8">
    <source>
        <dbReference type="SAM" id="MobiDB-lite"/>
    </source>
</evidence>
<feature type="region of interest" description="Disordered" evidence="8">
    <location>
        <begin position="321"/>
        <end position="351"/>
    </location>
</feature>
<keyword evidence="7" id="KW-0539">Nucleus</keyword>
<evidence type="ECO:0000313" key="11">
    <source>
        <dbReference type="Proteomes" id="UP000886520"/>
    </source>
</evidence>
<keyword evidence="2" id="KW-0863">Zinc-finger</keyword>
<dbReference type="PROSITE" id="PS50884">
    <property type="entry name" value="ZF_DOF_2"/>
    <property type="match status" value="1"/>
</dbReference>
<accession>A0A9D4UM24</accession>
<evidence type="ECO:0000259" key="9">
    <source>
        <dbReference type="PROSITE" id="PS50884"/>
    </source>
</evidence>
<dbReference type="OrthoDB" id="1931234at2759"/>
<evidence type="ECO:0000256" key="5">
    <source>
        <dbReference type="ARBA" id="ARBA00023125"/>
    </source>
</evidence>
<dbReference type="Pfam" id="PF02701">
    <property type="entry name" value="Zn_ribbon_Dof"/>
    <property type="match status" value="1"/>
</dbReference>
<comment type="caution">
    <text evidence="10">The sequence shown here is derived from an EMBL/GenBank/DDBJ whole genome shotgun (WGS) entry which is preliminary data.</text>
</comment>
<sequence>MDDARSKEAGYAEGAASIACAVPLRLISVEDRAVARHWKDYSMIGQGATQTSSSTGQLRPSIRPGGDANITALACAPYDSILSAPLPAASPINPGDPRRPSAKAPHPNEVLKCPRCDSPDTKFCYYNNYSLTQPRYFCKNCKRYWTAGGALRNVPVGGGLRKNKRSKLKLAAAAAADAEAFAAQALAVAGGQPQNQVKAAGDPAPQKVDNRTTISGGISSSQPHVGEDSTIAACRYDVEHMVDKNGVRTAAPTLPHHGGSLYSKEDSNAGAAFLSDPAHVPQFYSSYAASLPIQFGNAAVSGGAVTGYAVNYSFFTPDPNENASNQDCSQVPGEAGQPRGEVKPDKDAAEGTANSYDWQLIPEGLFSGSGSSDSNFLGPSFTPLNTCEEQGIGAAPGLVEAAGAVYERHQNGCSVMDGTPKCMKILKSENTVHSPGKVAGIESNL</sequence>
<keyword evidence="3" id="KW-0862">Zinc</keyword>
<evidence type="ECO:0000256" key="6">
    <source>
        <dbReference type="ARBA" id="ARBA00023163"/>
    </source>
</evidence>
<gene>
    <name evidence="10" type="ORF">GOP47_0014736</name>
</gene>
<protein>
    <recommendedName>
        <fullName evidence="9">Dof-type domain-containing protein</fullName>
    </recommendedName>
</protein>
<dbReference type="InterPro" id="IPR003851">
    <property type="entry name" value="Znf_Dof"/>
</dbReference>
<evidence type="ECO:0000256" key="2">
    <source>
        <dbReference type="ARBA" id="ARBA00022771"/>
    </source>
</evidence>
<evidence type="ECO:0000256" key="1">
    <source>
        <dbReference type="ARBA" id="ARBA00022723"/>
    </source>
</evidence>